<sequence>MLVPAAGVVALEEVHGVGGAVDVDEVPAVNGISLVCEISRAYTISAVDSSVEAGWKAGEWLLVRALLLADAAALAGQAPGGGVLSMLDCIGGFLGG</sequence>
<proteinExistence type="predicted"/>
<reference evidence="1" key="1">
    <citation type="submission" date="2022-06" db="EMBL/GenBank/DDBJ databases">
        <title>Draft genome sequence of Streptomyces sp. RB6PN25 isolated from peat swamp forest in Thailand.</title>
        <authorList>
            <person name="Duangmal K."/>
            <person name="Klaysubun C."/>
        </authorList>
    </citation>
    <scope>NUCLEOTIDE SEQUENCE</scope>
    <source>
        <strain evidence="1">RB6PN25</strain>
    </source>
</reference>
<gene>
    <name evidence="1" type="ORF">NGB36_03715</name>
</gene>
<evidence type="ECO:0000313" key="1">
    <source>
        <dbReference type="EMBL" id="MCQ4079723.1"/>
    </source>
</evidence>
<evidence type="ECO:0000313" key="2">
    <source>
        <dbReference type="Proteomes" id="UP001057702"/>
    </source>
</evidence>
<name>A0ABT1PPX0_9ACTN</name>
<comment type="caution">
    <text evidence="1">The sequence shown here is derived from an EMBL/GenBank/DDBJ whole genome shotgun (WGS) entry which is preliminary data.</text>
</comment>
<keyword evidence="2" id="KW-1185">Reference proteome</keyword>
<dbReference type="Proteomes" id="UP001057702">
    <property type="component" value="Unassembled WGS sequence"/>
</dbReference>
<protein>
    <submittedName>
        <fullName evidence="1">Uncharacterized protein</fullName>
    </submittedName>
</protein>
<organism evidence="1 2">
    <name type="scientific">Streptomyces humicola</name>
    <dbReference type="NCBI Taxonomy" id="2953240"/>
    <lineage>
        <taxon>Bacteria</taxon>
        <taxon>Bacillati</taxon>
        <taxon>Actinomycetota</taxon>
        <taxon>Actinomycetes</taxon>
        <taxon>Kitasatosporales</taxon>
        <taxon>Streptomycetaceae</taxon>
        <taxon>Streptomyces</taxon>
    </lineage>
</organism>
<dbReference type="EMBL" id="JANFNG010000002">
    <property type="protein sequence ID" value="MCQ4079723.1"/>
    <property type="molecule type" value="Genomic_DNA"/>
</dbReference>
<accession>A0ABT1PPX0</accession>